<dbReference type="InParanoid" id="A0A1J7IZT7"/>
<dbReference type="AlphaFoldDB" id="A0A1J7IZT7"/>
<dbReference type="Proteomes" id="UP000182658">
    <property type="component" value="Unassembled WGS sequence"/>
</dbReference>
<evidence type="ECO:0000313" key="1">
    <source>
        <dbReference type="EMBL" id="OIW22404.1"/>
    </source>
</evidence>
<dbReference type="InterPro" id="IPR009003">
    <property type="entry name" value="Peptidase_S1_PA"/>
</dbReference>
<evidence type="ECO:0000313" key="2">
    <source>
        <dbReference type="Proteomes" id="UP000182658"/>
    </source>
</evidence>
<accession>A0A1J7IZT7</accession>
<reference evidence="1 2" key="1">
    <citation type="submission" date="2016-10" db="EMBL/GenBank/DDBJ databases">
        <title>Draft genome sequence of Coniochaeta ligniaria NRRL30616, a lignocellulolytic fungus for bioabatement of inhibitors in plant biomass hydrolysates.</title>
        <authorList>
            <consortium name="DOE Joint Genome Institute"/>
            <person name="Jimenez D.J."/>
            <person name="Hector R.E."/>
            <person name="Riley R."/>
            <person name="Sun H."/>
            <person name="Grigoriev I.V."/>
            <person name="Van Elsas J.D."/>
            <person name="Nichols N.N."/>
        </authorList>
    </citation>
    <scope>NUCLEOTIDE SEQUENCE [LARGE SCALE GENOMIC DNA]</scope>
    <source>
        <strain evidence="1 2">NRRL 30616</strain>
    </source>
</reference>
<dbReference type="OrthoDB" id="5424209at2759"/>
<organism evidence="1 2">
    <name type="scientific">Coniochaeta ligniaria NRRL 30616</name>
    <dbReference type="NCBI Taxonomy" id="1408157"/>
    <lineage>
        <taxon>Eukaryota</taxon>
        <taxon>Fungi</taxon>
        <taxon>Dikarya</taxon>
        <taxon>Ascomycota</taxon>
        <taxon>Pezizomycotina</taxon>
        <taxon>Sordariomycetes</taxon>
        <taxon>Sordariomycetidae</taxon>
        <taxon>Coniochaetales</taxon>
        <taxon>Coniochaetaceae</taxon>
        <taxon>Coniochaeta</taxon>
    </lineage>
</organism>
<gene>
    <name evidence="1" type="ORF">CONLIGDRAFT_650608</name>
</gene>
<protein>
    <submittedName>
        <fullName evidence="1">Uncharacterized protein</fullName>
    </submittedName>
</protein>
<dbReference type="SUPFAM" id="SSF50494">
    <property type="entry name" value="Trypsin-like serine proteases"/>
    <property type="match status" value="1"/>
</dbReference>
<dbReference type="InterPro" id="IPR043504">
    <property type="entry name" value="Peptidase_S1_PA_chymotrypsin"/>
</dbReference>
<proteinExistence type="predicted"/>
<name>A0A1J7IZT7_9PEZI</name>
<dbReference type="Gene3D" id="2.40.10.10">
    <property type="entry name" value="Trypsin-like serine proteases"/>
    <property type="match status" value="1"/>
</dbReference>
<sequence>MTSKQSPERTDNDKAIMMNSTKEEYIPNSAVPVAYLSSTFSVPPTPAALLPGSSHPAVTSWNDGTDVSLRTRVKAALDASKVKITLLGLFRLVGLCRINNEHAVTVVIAVLPGSLSKTAARNAVRQICLLLQDQRLHESVAVELVEGHSTRLTTHTSDCHQSKRYIAGQGMSFEDTFCTHPLVGTSIGPSGSSLSGTLGCYLKLVRSTAGTLGGTKDVNILALTNHHVLCPDIAGPITATGAKNLLIDHPSSPDVRQWVPFLQEQERLLNARMLGAKNHLFNALAQTQSDTSQAVQAESQRLNTARNVQTLFGSVLCTSGLATYDHGPNQSLRSHLDWGLVQVHASRLPTDLSTVTNPGFLGLNEANNHVLLQTPAPHVLQALEHWQSMHHDNVASRGSLVYKVGRTTGVTVGQLAACEVLVRHYKATDQAAAEHTEVTEHVIVSAGPGDFAGPGDSGAVVCDPQSNPVGLLFGGFANKPQPGREWTATAASDRDRPAGVAVYFSQPGVALCGVSLYTPFDVVLRSMRATLAGAFGDDRFELSYAA</sequence>
<keyword evidence="2" id="KW-1185">Reference proteome</keyword>
<dbReference type="EMBL" id="KV875116">
    <property type="protein sequence ID" value="OIW22404.1"/>
    <property type="molecule type" value="Genomic_DNA"/>
</dbReference>